<dbReference type="Proteomes" id="UP000182826">
    <property type="component" value="Unassembled WGS sequence"/>
</dbReference>
<dbReference type="GO" id="GO:0009103">
    <property type="term" value="P:lipopolysaccharide biosynthetic process"/>
    <property type="evidence" value="ECO:0007669"/>
    <property type="project" value="TreeGrafter"/>
</dbReference>
<feature type="domain" description="Glycosyltransferase subfamily 4-like N-terminal" evidence="3">
    <location>
        <begin position="18"/>
        <end position="182"/>
    </location>
</feature>
<evidence type="ECO:0000259" key="2">
    <source>
        <dbReference type="Pfam" id="PF00534"/>
    </source>
</evidence>
<dbReference type="AlphaFoldDB" id="A0A1J7CBP2"/>
<evidence type="ECO:0000313" key="5">
    <source>
        <dbReference type="Proteomes" id="UP000182826"/>
    </source>
</evidence>
<keyword evidence="1 4" id="KW-0808">Transferase</keyword>
<evidence type="ECO:0000256" key="1">
    <source>
        <dbReference type="ARBA" id="ARBA00022679"/>
    </source>
</evidence>
<name>A0A1J7CBP2_FLAJO</name>
<comment type="caution">
    <text evidence="4">The sequence shown here is derived from an EMBL/GenBank/DDBJ whole genome shotgun (WGS) entry which is preliminary data.</text>
</comment>
<dbReference type="PANTHER" id="PTHR46401:SF2">
    <property type="entry name" value="GLYCOSYLTRANSFERASE WBBK-RELATED"/>
    <property type="match status" value="1"/>
</dbReference>
<evidence type="ECO:0000259" key="3">
    <source>
        <dbReference type="Pfam" id="PF13439"/>
    </source>
</evidence>
<dbReference type="EMBL" id="MLFK01000002">
    <property type="protein sequence ID" value="OIV43169.1"/>
    <property type="molecule type" value="Genomic_DNA"/>
</dbReference>
<feature type="domain" description="Glycosyl transferase family 1" evidence="2">
    <location>
        <begin position="195"/>
        <end position="357"/>
    </location>
</feature>
<dbReference type="Gene3D" id="3.40.50.2000">
    <property type="entry name" value="Glycogen Phosphorylase B"/>
    <property type="match status" value="2"/>
</dbReference>
<accession>A0A1J7CBP2</accession>
<dbReference type="GO" id="GO:0016757">
    <property type="term" value="F:glycosyltransferase activity"/>
    <property type="evidence" value="ECO:0007669"/>
    <property type="project" value="InterPro"/>
</dbReference>
<dbReference type="PANTHER" id="PTHR46401">
    <property type="entry name" value="GLYCOSYLTRANSFERASE WBBK-RELATED"/>
    <property type="match status" value="1"/>
</dbReference>
<keyword evidence="5" id="KW-1185">Reference proteome</keyword>
<protein>
    <submittedName>
        <fullName evidence="4">Glycosyl transferase family 1</fullName>
    </submittedName>
</protein>
<dbReference type="SUPFAM" id="SSF53756">
    <property type="entry name" value="UDP-Glycosyltransferase/glycogen phosphorylase"/>
    <property type="match status" value="1"/>
</dbReference>
<evidence type="ECO:0000313" key="4">
    <source>
        <dbReference type="EMBL" id="OIV43169.1"/>
    </source>
</evidence>
<gene>
    <name evidence="4" type="ORF">BKM63_02870</name>
</gene>
<dbReference type="CDD" id="cd03801">
    <property type="entry name" value="GT4_PimA-like"/>
    <property type="match status" value="1"/>
</dbReference>
<sequence>MHICFLTNEFPKDGFPHGGIGTFVKTIGSALVKKGLKVSVVGINYVAQDETHIIDGIKIYRLKKSVVKGFSWYLNSKKINSKIKAIHKKDPIHIVESSELGLAFINKLKDIKYIIRLHGGHHFFAESENRKINKWKGFQEKKSFSKADGFIAVSQYVKKHTEQYLSYQNKPIAYISNPIDTDFFKPIINTQLADKIVFAGTVCEKKGIRQLIQAFPYVKKEFPDAALEIYGRDWFYPDGSSYIQMLKEKELPQLGEIIKDIHFHGAISYSNIPLAYSEAEVCVFPSHMETQGLVAPEAMAMGKPVVFTKLGPGPEAIEDFKTGLLCDPYNPKDIAEKIVWLLANKAETEIIGKNAREFVFEKYSLENNIKQNIDFFNLMIKRELPFTEI</sequence>
<organism evidence="4 5">
    <name type="scientific">Flavobacterium johnsoniae</name>
    <name type="common">Cytophaga johnsonae</name>
    <dbReference type="NCBI Taxonomy" id="986"/>
    <lineage>
        <taxon>Bacteria</taxon>
        <taxon>Pseudomonadati</taxon>
        <taxon>Bacteroidota</taxon>
        <taxon>Flavobacteriia</taxon>
        <taxon>Flavobacteriales</taxon>
        <taxon>Flavobacteriaceae</taxon>
        <taxon>Flavobacterium</taxon>
    </lineage>
</organism>
<proteinExistence type="predicted"/>
<dbReference type="InterPro" id="IPR028098">
    <property type="entry name" value="Glyco_trans_4-like_N"/>
</dbReference>
<dbReference type="RefSeq" id="WP_071635169.1">
    <property type="nucleotide sequence ID" value="NZ_MLFK01000002.1"/>
</dbReference>
<dbReference type="OrthoDB" id="502646at2"/>
<dbReference type="InterPro" id="IPR001296">
    <property type="entry name" value="Glyco_trans_1"/>
</dbReference>
<dbReference type="Pfam" id="PF13439">
    <property type="entry name" value="Glyco_transf_4"/>
    <property type="match status" value="1"/>
</dbReference>
<reference evidence="4 5" key="1">
    <citation type="submission" date="2016-10" db="EMBL/GenBank/DDBJ databases">
        <title>Draft Genome Sequence of Rhizobacteria Flavobacterium johnsoniae CI04.</title>
        <authorList>
            <person name="Bravo J.I."/>
            <person name="Lozano G.L."/>
            <person name="Handelsman J."/>
        </authorList>
    </citation>
    <scope>NUCLEOTIDE SEQUENCE [LARGE SCALE GENOMIC DNA]</scope>
    <source>
        <strain evidence="4 5">CI04</strain>
    </source>
</reference>
<dbReference type="Pfam" id="PF00534">
    <property type="entry name" value="Glycos_transf_1"/>
    <property type="match status" value="1"/>
</dbReference>